<dbReference type="eggNOG" id="KOG2466">
    <property type="taxonomic scope" value="Eukaryota"/>
</dbReference>
<evidence type="ECO:0000256" key="2">
    <source>
        <dbReference type="ARBA" id="ARBA00008974"/>
    </source>
</evidence>
<dbReference type="PANTHER" id="PTHR30618">
    <property type="entry name" value="NCS1 FAMILY PURINE/PYRIMIDINE TRANSPORTER"/>
    <property type="match status" value="1"/>
</dbReference>
<dbReference type="EMBL" id="CACQ02007943">
    <property type="protein sequence ID" value="CCF45650.1"/>
    <property type="molecule type" value="Genomic_DNA"/>
</dbReference>
<feature type="compositionally biased region" description="Basic and acidic residues" evidence="6">
    <location>
        <begin position="70"/>
        <end position="101"/>
    </location>
</feature>
<comment type="similarity">
    <text evidence="2">Belongs to the purine-cytosine permease (2.A.39) family.</text>
</comment>
<comment type="subcellular location">
    <subcellularLocation>
        <location evidence="1">Membrane</location>
        <topology evidence="1">Multi-pass membrane protein</topology>
    </subcellularLocation>
</comment>
<feature type="compositionally biased region" description="Low complexity" evidence="6">
    <location>
        <begin position="17"/>
        <end position="35"/>
    </location>
</feature>
<evidence type="ECO:0000256" key="6">
    <source>
        <dbReference type="SAM" id="MobiDB-lite"/>
    </source>
</evidence>
<dbReference type="PANTHER" id="PTHR30618:SF2">
    <property type="entry name" value="ALLANTOIN PERMEASE-RELATED"/>
    <property type="match status" value="1"/>
</dbReference>
<dbReference type="Gene3D" id="1.10.4160.10">
    <property type="entry name" value="Hydantoin permease"/>
    <property type="match status" value="1"/>
</dbReference>
<feature type="transmembrane region" description="Helical" evidence="7">
    <location>
        <begin position="214"/>
        <end position="233"/>
    </location>
</feature>
<feature type="region of interest" description="Disordered" evidence="6">
    <location>
        <begin position="13"/>
        <end position="101"/>
    </location>
</feature>
<protein>
    <submittedName>
        <fullName evidence="8">Uracil permease</fullName>
    </submittedName>
</protein>
<evidence type="ECO:0000256" key="7">
    <source>
        <dbReference type="SAM" id="Phobius"/>
    </source>
</evidence>
<evidence type="ECO:0000313" key="9">
    <source>
        <dbReference type="Proteomes" id="UP000007174"/>
    </source>
</evidence>
<dbReference type="Proteomes" id="UP000007174">
    <property type="component" value="Unassembled WGS sequence"/>
</dbReference>
<dbReference type="InterPro" id="IPR045225">
    <property type="entry name" value="Uracil/uridine/allantoin_perm"/>
</dbReference>
<evidence type="ECO:0000256" key="4">
    <source>
        <dbReference type="ARBA" id="ARBA00022989"/>
    </source>
</evidence>
<keyword evidence="3 7" id="KW-0812">Transmembrane</keyword>
<feature type="compositionally biased region" description="Basic and acidic residues" evidence="6">
    <location>
        <begin position="47"/>
        <end position="56"/>
    </location>
</feature>
<dbReference type="HOGENOM" id="CLU_936939_0_0_1"/>
<gene>
    <name evidence="8" type="ORF">CH063_14661</name>
</gene>
<accession>H1VZI8</accession>
<dbReference type="Pfam" id="PF02133">
    <property type="entry name" value="Transp_cyt_pur"/>
    <property type="match status" value="1"/>
</dbReference>
<evidence type="ECO:0000313" key="8">
    <source>
        <dbReference type="EMBL" id="CCF45650.1"/>
    </source>
</evidence>
<dbReference type="VEuPathDB" id="FungiDB:CH63R_01516"/>
<dbReference type="STRING" id="759273.H1VZI8"/>
<dbReference type="VEuPathDB" id="FungiDB:CH63R_00079"/>
<proteinExistence type="inferred from homology"/>
<sequence>MASNIIRQRALSSLSHTARSAPMAARATATPSTRRFLSEKPGLASTDIRDIGDARKTNPPQPKISNASVGDEKLTDEQQREVDEHNKDFEKKHDTAAPAGKDKMDEGGLVLSIALCPWELLSSASVFISVLSAYSVFLGPVIGIQICDYFVIRRRRIKLSDLYHPRPDGSFYYWRGFNPRAFVSWVCGFATQLPGFAASVTPDSVKVGAAWINLYYLAFPLGFAISFLLHLGLNTVWPPQDAGTVDEVDYYATFTNTEARKLGVLPLASEIIESSQKGVGMRTAEKGPRTWLRSLWK</sequence>
<organism evidence="8 9">
    <name type="scientific">Colletotrichum higginsianum (strain IMI 349063)</name>
    <name type="common">Crucifer anthracnose fungus</name>
    <dbReference type="NCBI Taxonomy" id="759273"/>
    <lineage>
        <taxon>Eukaryota</taxon>
        <taxon>Fungi</taxon>
        <taxon>Dikarya</taxon>
        <taxon>Ascomycota</taxon>
        <taxon>Pezizomycotina</taxon>
        <taxon>Sordariomycetes</taxon>
        <taxon>Hypocreomycetidae</taxon>
        <taxon>Glomerellales</taxon>
        <taxon>Glomerellaceae</taxon>
        <taxon>Colletotrichum</taxon>
        <taxon>Colletotrichum destructivum species complex</taxon>
    </lineage>
</organism>
<dbReference type="GO" id="GO:0005886">
    <property type="term" value="C:plasma membrane"/>
    <property type="evidence" value="ECO:0007669"/>
    <property type="project" value="TreeGrafter"/>
</dbReference>
<keyword evidence="5 7" id="KW-0472">Membrane</keyword>
<evidence type="ECO:0000256" key="5">
    <source>
        <dbReference type="ARBA" id="ARBA00023136"/>
    </source>
</evidence>
<evidence type="ECO:0000256" key="1">
    <source>
        <dbReference type="ARBA" id="ARBA00004141"/>
    </source>
</evidence>
<name>H1VZI8_COLHI</name>
<dbReference type="AlphaFoldDB" id="H1VZI8"/>
<feature type="transmembrane region" description="Helical" evidence="7">
    <location>
        <begin position="134"/>
        <end position="152"/>
    </location>
</feature>
<dbReference type="InterPro" id="IPR001248">
    <property type="entry name" value="Pur-cyt_permease"/>
</dbReference>
<dbReference type="GO" id="GO:0015205">
    <property type="term" value="F:nucleobase transmembrane transporter activity"/>
    <property type="evidence" value="ECO:0007669"/>
    <property type="project" value="TreeGrafter"/>
</dbReference>
<evidence type="ECO:0000256" key="3">
    <source>
        <dbReference type="ARBA" id="ARBA00022692"/>
    </source>
</evidence>
<reference evidence="9" key="1">
    <citation type="journal article" date="2012" name="Nat. Genet.">
        <title>Lifestyle transitions in plant pathogenic Colletotrichum fungi deciphered by genome and transcriptome analyses.</title>
        <authorList>
            <person name="O'Connell R.J."/>
            <person name="Thon M.R."/>
            <person name="Hacquard S."/>
            <person name="Amyotte S.G."/>
            <person name="Kleemann J."/>
            <person name="Torres M.F."/>
            <person name="Damm U."/>
            <person name="Buiate E.A."/>
            <person name="Epstein L."/>
            <person name="Alkan N."/>
            <person name="Altmueller J."/>
            <person name="Alvarado-Balderrama L."/>
            <person name="Bauser C.A."/>
            <person name="Becker C."/>
            <person name="Birren B.W."/>
            <person name="Chen Z."/>
            <person name="Choi J."/>
            <person name="Crouch J.A."/>
            <person name="Duvick J.P."/>
            <person name="Farman M.A."/>
            <person name="Gan P."/>
            <person name="Heiman D."/>
            <person name="Henrissat B."/>
            <person name="Howard R.J."/>
            <person name="Kabbage M."/>
            <person name="Koch C."/>
            <person name="Kracher B."/>
            <person name="Kubo Y."/>
            <person name="Law A.D."/>
            <person name="Lebrun M.-H."/>
            <person name="Lee Y.-H."/>
            <person name="Miyara I."/>
            <person name="Moore N."/>
            <person name="Neumann U."/>
            <person name="Nordstroem K."/>
            <person name="Panaccione D.G."/>
            <person name="Panstruga R."/>
            <person name="Place M."/>
            <person name="Proctor R.H."/>
            <person name="Prusky D."/>
            <person name="Rech G."/>
            <person name="Reinhardt R."/>
            <person name="Rollins J.A."/>
            <person name="Rounsley S."/>
            <person name="Schardl C.L."/>
            <person name="Schwartz D.C."/>
            <person name="Shenoy N."/>
            <person name="Shirasu K."/>
            <person name="Sikhakolli U.R."/>
            <person name="Stueber K."/>
            <person name="Sukno S.A."/>
            <person name="Sweigard J.A."/>
            <person name="Takano Y."/>
            <person name="Takahara H."/>
            <person name="Trail F."/>
            <person name="van der Does H.C."/>
            <person name="Voll L.M."/>
            <person name="Will I."/>
            <person name="Young S."/>
            <person name="Zeng Q."/>
            <person name="Zhang J."/>
            <person name="Zhou S."/>
            <person name="Dickman M.B."/>
            <person name="Schulze-Lefert P."/>
            <person name="Ver Loren van Themaat E."/>
            <person name="Ma L.-J."/>
            <person name="Vaillancourt L.J."/>
        </authorList>
    </citation>
    <scope>NUCLEOTIDE SEQUENCE [LARGE SCALE GENOMIC DNA]</scope>
    <source>
        <strain evidence="9">IMI 349063</strain>
    </source>
</reference>
<keyword evidence="4 7" id="KW-1133">Transmembrane helix</keyword>